<proteinExistence type="predicted"/>
<dbReference type="RefSeq" id="WP_193904175.1">
    <property type="nucleotide sequence ID" value="NZ_CP063453.1"/>
</dbReference>
<sequence length="112" mass="12188">MTTPNLTSSLSHRLDRLRAWASQPKVFHAAALTATVLSGWSMLLILWLDYVPDGVVEVVASWQRADTEGRIRIASAGIGIVVVTWVARVSMPQVQKWLKGPSGSDRDSAGDC</sequence>
<keyword evidence="2" id="KW-0614">Plasmid</keyword>
<organism evidence="2 3">
    <name type="scientific">Rhodococcus pyridinivorans</name>
    <dbReference type="NCBI Taxonomy" id="103816"/>
    <lineage>
        <taxon>Bacteria</taxon>
        <taxon>Bacillati</taxon>
        <taxon>Actinomycetota</taxon>
        <taxon>Actinomycetes</taxon>
        <taxon>Mycobacteriales</taxon>
        <taxon>Nocardiaceae</taxon>
        <taxon>Rhodococcus</taxon>
    </lineage>
</organism>
<feature type="transmembrane region" description="Helical" evidence="1">
    <location>
        <begin position="26"/>
        <end position="48"/>
    </location>
</feature>
<dbReference type="EMBL" id="CP063453">
    <property type="protein sequence ID" value="QOW01899.1"/>
    <property type="molecule type" value="Genomic_DNA"/>
</dbReference>
<evidence type="ECO:0000313" key="2">
    <source>
        <dbReference type="EMBL" id="QOW01899.1"/>
    </source>
</evidence>
<keyword evidence="3" id="KW-1185">Reference proteome</keyword>
<protein>
    <submittedName>
        <fullName evidence="2">Uncharacterized protein</fullName>
    </submittedName>
</protein>
<evidence type="ECO:0000256" key="1">
    <source>
        <dbReference type="SAM" id="Phobius"/>
    </source>
</evidence>
<accession>A0A7M2XVW1</accession>
<geneLocation type="plasmid" evidence="2 3">
    <name>pSID</name>
</geneLocation>
<dbReference type="Proteomes" id="UP000593818">
    <property type="component" value="Plasmid pSID"/>
</dbReference>
<evidence type="ECO:0000313" key="3">
    <source>
        <dbReference type="Proteomes" id="UP000593818"/>
    </source>
</evidence>
<reference evidence="2 3" key="1">
    <citation type="submission" date="2020-10" db="EMBL/GenBank/DDBJ databases">
        <title>Whole genome sequence of oil-degrading bacteria Rhodococcus pyridinivorans strain 5Ap.</title>
        <authorList>
            <person name="Akhremchuk A.E."/>
            <person name="Valentovich L.N."/>
            <person name="Charniauskaya M.I."/>
            <person name="Bukliarevich H.A."/>
            <person name="Titok M.A."/>
        </authorList>
    </citation>
    <scope>NUCLEOTIDE SEQUENCE [LARGE SCALE GENOMIC DNA]</scope>
    <source>
        <strain evidence="2 3">5Ap</strain>
        <plasmid evidence="2 3">pSID</plasmid>
    </source>
</reference>
<feature type="transmembrane region" description="Helical" evidence="1">
    <location>
        <begin position="71"/>
        <end position="89"/>
    </location>
</feature>
<keyword evidence="1" id="KW-1133">Transmembrane helix</keyword>
<gene>
    <name evidence="2" type="ORF">INP59_27475</name>
</gene>
<name>A0A7M2XVW1_9NOCA</name>
<keyword evidence="1" id="KW-0472">Membrane</keyword>
<keyword evidence="1" id="KW-0812">Transmembrane</keyword>
<dbReference type="AlphaFoldDB" id="A0A7M2XVW1"/>